<protein>
    <submittedName>
        <fullName evidence="13">Nuclear factor of kappa light polypeptide gene enhancer in B-cells 2 (p49/p100)</fullName>
    </submittedName>
</protein>
<keyword evidence="8" id="KW-0010">Activator</keyword>
<dbReference type="InterPro" id="IPR011539">
    <property type="entry name" value="RHD_DNA_bind_dom"/>
</dbReference>
<sequence length="749" mass="82358">MPPVDVKIEPYVPETGGFLLSTLRTHAHGPYIQIIEEPKQRGFRFRYECEGPSHGGLPGASSERNRRTYPTVKVSNYVGIARVEVQLVTHSDPPQVHAHSLVGRQCCTESGICSMDVGPNDLTAQFSNLGILHVTKRGVGEVLCKRLRDEKRREAKELGKIMDLNIVRLKFTAYLQDSNGGFSRALKPVVSNPIYDSKSPNASNLKISRMDKTSGSVLGGDEIFLLCDKVQKDDIEIRFYEEDDGSWEAFGDFSPTDVHKQYAIVFKTPPYHSAEIERQVTVFLQLKRKKGGDCSDPKQFTYVPRVQDKEEVQRKKQKPFPYNDQWGGPLGGAGGAGRGAGGFGGGAGGGGGEEPRCTYLNSCFCRPFVSLLLDETLASSVNPCNSCVIEVCCANETILLFPAATLQSRATRMSKQTAGALLQYCTTGDVRVLLAMQRHLCGVQDKNGDTPLHLAIIHQQSAVTQQLVHTLLTIQQHKVLNKLNHLGQTPLHLAVITRQVKVVDVLLRAGADPTLLDRDGRTALHLAALAGDDVTLRVLLGHLGERYLHLVNMADYHGLHPLHLAVCKGGERCLRLLVEGGAKINAPEQKSGCSALHLAVRENYFKLKADVNMCTFGGNTPLHLAASRSSPPLCSMLIAAGEMHAYPLLTIQCMSYAWDVFISVCLKRGYSKVKIQVGQLDSETLSKLCELLSLNDVPWRQLAEKLNMLSLAHLYQESPLPCHNLLENYQVSKGGFLCTFAHAHMHVSV</sequence>
<dbReference type="InterPro" id="IPR030492">
    <property type="entry name" value="RHD_CS"/>
</dbReference>
<keyword evidence="7" id="KW-0238">DNA-binding</keyword>
<dbReference type="SUPFAM" id="SSF47986">
    <property type="entry name" value="DEATH domain"/>
    <property type="match status" value="1"/>
</dbReference>
<dbReference type="InterPro" id="IPR036770">
    <property type="entry name" value="Ankyrin_rpt-contain_sf"/>
</dbReference>
<dbReference type="SUPFAM" id="SSF48403">
    <property type="entry name" value="Ankyrin repeat"/>
    <property type="match status" value="1"/>
</dbReference>
<evidence type="ECO:0000256" key="10">
    <source>
        <dbReference type="ARBA" id="ARBA00023242"/>
    </source>
</evidence>
<dbReference type="InterPro" id="IPR032397">
    <property type="entry name" value="RHD_dimer"/>
</dbReference>
<reference evidence="13" key="3">
    <citation type="submission" date="2025-09" db="UniProtKB">
        <authorList>
            <consortium name="Ensembl"/>
        </authorList>
    </citation>
    <scope>IDENTIFICATION</scope>
</reference>
<dbReference type="GeneTree" id="ENSGT00940000164992"/>
<dbReference type="PROSITE" id="PS50088">
    <property type="entry name" value="ANK_REPEAT"/>
    <property type="match status" value="4"/>
</dbReference>
<dbReference type="Ensembl" id="ENSOMYT00000095694.2">
    <property type="protein sequence ID" value="ENSOMYP00000087846.2"/>
    <property type="gene ID" value="ENSOMYG00000040602.2"/>
</dbReference>
<dbReference type="FunFam" id="2.60.40.10:FF:000046">
    <property type="entry name" value="Nuclear factor NF-kappa-B p105 subunit"/>
    <property type="match status" value="1"/>
</dbReference>
<proteinExistence type="predicted"/>
<evidence type="ECO:0000256" key="2">
    <source>
        <dbReference type="ARBA" id="ARBA00004496"/>
    </source>
</evidence>
<dbReference type="PANTHER" id="PTHR24169:SF21">
    <property type="entry name" value="NUCLEAR FACTOR NF-KAPPA-B P100 SUBUNIT"/>
    <property type="match status" value="1"/>
</dbReference>
<accession>A0A8C7TWE6</accession>
<dbReference type="FunFam" id="2.60.40.340:FF:000004">
    <property type="entry name" value="Nuclear factor NF-kappa-B p105 subunit isoform 1"/>
    <property type="match status" value="1"/>
</dbReference>
<dbReference type="PRINTS" id="PR00057">
    <property type="entry name" value="NFKBTNSCPFCT"/>
</dbReference>
<dbReference type="InterPro" id="IPR000451">
    <property type="entry name" value="NFkB/Dor"/>
</dbReference>
<dbReference type="Proteomes" id="UP000694395">
    <property type="component" value="Chromosome 23"/>
</dbReference>
<feature type="repeat" description="ANK" evidence="11">
    <location>
        <begin position="519"/>
        <end position="540"/>
    </location>
</feature>
<dbReference type="Pfam" id="PF00023">
    <property type="entry name" value="Ank"/>
    <property type="match status" value="3"/>
</dbReference>
<keyword evidence="4" id="KW-0677">Repeat</keyword>
<feature type="repeat" description="ANK" evidence="11">
    <location>
        <begin position="486"/>
        <end position="518"/>
    </location>
</feature>
<dbReference type="Pfam" id="PF12796">
    <property type="entry name" value="Ank_2"/>
    <property type="match status" value="1"/>
</dbReference>
<dbReference type="Gene3D" id="2.60.40.340">
    <property type="entry name" value="Rel homology domain (RHD), DNA-binding domain"/>
    <property type="match status" value="1"/>
</dbReference>
<dbReference type="Pfam" id="PF16179">
    <property type="entry name" value="RHD_dimer"/>
    <property type="match status" value="1"/>
</dbReference>
<feature type="repeat" description="ANK" evidence="11">
    <location>
        <begin position="557"/>
        <end position="589"/>
    </location>
</feature>
<dbReference type="GO" id="GO:0007399">
    <property type="term" value="P:nervous system development"/>
    <property type="evidence" value="ECO:0007669"/>
    <property type="project" value="UniProtKB-ARBA"/>
</dbReference>
<dbReference type="InterPro" id="IPR033926">
    <property type="entry name" value="IPT_NFkappaB"/>
</dbReference>
<dbReference type="InterPro" id="IPR002110">
    <property type="entry name" value="Ankyrin_rpt"/>
</dbReference>
<name>A0A8C7TWE6_ONCMY</name>
<dbReference type="PROSITE" id="PS50254">
    <property type="entry name" value="REL_2"/>
    <property type="match status" value="1"/>
</dbReference>
<dbReference type="InterPro" id="IPR014756">
    <property type="entry name" value="Ig_E-set"/>
</dbReference>
<keyword evidence="5" id="KW-0805">Transcription regulation</keyword>
<feature type="repeat" description="ANK" evidence="11">
    <location>
        <begin position="617"/>
        <end position="641"/>
    </location>
</feature>
<dbReference type="InterPro" id="IPR013783">
    <property type="entry name" value="Ig-like_fold"/>
</dbReference>
<evidence type="ECO:0000256" key="8">
    <source>
        <dbReference type="ARBA" id="ARBA00023159"/>
    </source>
</evidence>
<dbReference type="GO" id="GO:0000981">
    <property type="term" value="F:DNA-binding transcription factor activity, RNA polymerase II-specific"/>
    <property type="evidence" value="ECO:0007669"/>
    <property type="project" value="TreeGrafter"/>
</dbReference>
<evidence type="ECO:0000256" key="3">
    <source>
        <dbReference type="ARBA" id="ARBA00022490"/>
    </source>
</evidence>
<keyword evidence="3" id="KW-0963">Cytoplasm</keyword>
<evidence type="ECO:0000256" key="7">
    <source>
        <dbReference type="ARBA" id="ARBA00023125"/>
    </source>
</evidence>
<dbReference type="CDD" id="cd01177">
    <property type="entry name" value="IPT_NFkappaB"/>
    <property type="match status" value="1"/>
</dbReference>
<dbReference type="Pfam" id="PF00554">
    <property type="entry name" value="RHD_DNA_bind"/>
    <property type="match status" value="1"/>
</dbReference>
<organism evidence="13 14">
    <name type="scientific">Oncorhynchus mykiss</name>
    <name type="common">Rainbow trout</name>
    <name type="synonym">Salmo gairdneri</name>
    <dbReference type="NCBI Taxonomy" id="8022"/>
    <lineage>
        <taxon>Eukaryota</taxon>
        <taxon>Metazoa</taxon>
        <taxon>Chordata</taxon>
        <taxon>Craniata</taxon>
        <taxon>Vertebrata</taxon>
        <taxon>Euteleostomi</taxon>
        <taxon>Actinopterygii</taxon>
        <taxon>Neopterygii</taxon>
        <taxon>Teleostei</taxon>
        <taxon>Protacanthopterygii</taxon>
        <taxon>Salmoniformes</taxon>
        <taxon>Salmonidae</taxon>
        <taxon>Salmoninae</taxon>
        <taxon>Oncorhynchus</taxon>
    </lineage>
</organism>
<dbReference type="GO" id="GO:0005737">
    <property type="term" value="C:cytoplasm"/>
    <property type="evidence" value="ECO:0007669"/>
    <property type="project" value="UniProtKB-SubCell"/>
</dbReference>
<keyword evidence="6 11" id="KW-0040">ANK repeat</keyword>
<dbReference type="PANTHER" id="PTHR24169">
    <property type="entry name" value="NUCLEAR FACTOR NF-KAPPA-B PROTEIN"/>
    <property type="match status" value="1"/>
</dbReference>
<dbReference type="Gene3D" id="2.60.40.10">
    <property type="entry name" value="Immunoglobulins"/>
    <property type="match status" value="1"/>
</dbReference>
<dbReference type="SMART" id="SM00248">
    <property type="entry name" value="ANK"/>
    <property type="match status" value="5"/>
</dbReference>
<keyword evidence="10" id="KW-0539">Nucleus</keyword>
<keyword evidence="9" id="KW-0804">Transcription</keyword>
<evidence type="ECO:0000256" key="1">
    <source>
        <dbReference type="ARBA" id="ARBA00004123"/>
    </source>
</evidence>
<reference evidence="13" key="2">
    <citation type="submission" date="2025-08" db="UniProtKB">
        <authorList>
            <consortium name="Ensembl"/>
        </authorList>
    </citation>
    <scope>IDENTIFICATION</scope>
</reference>
<evidence type="ECO:0000313" key="13">
    <source>
        <dbReference type="Ensembl" id="ENSOMYP00000087846.2"/>
    </source>
</evidence>
<evidence type="ECO:0000256" key="4">
    <source>
        <dbReference type="ARBA" id="ARBA00022737"/>
    </source>
</evidence>
<dbReference type="GO" id="GO:0005634">
    <property type="term" value="C:nucleus"/>
    <property type="evidence" value="ECO:0007669"/>
    <property type="project" value="UniProtKB-SubCell"/>
</dbReference>
<dbReference type="SUPFAM" id="SSF49417">
    <property type="entry name" value="p53-like transcription factors"/>
    <property type="match status" value="1"/>
</dbReference>
<dbReference type="PROSITE" id="PS01204">
    <property type="entry name" value="REL_1"/>
    <property type="match status" value="1"/>
</dbReference>
<dbReference type="GO" id="GO:0000978">
    <property type="term" value="F:RNA polymerase II cis-regulatory region sequence-specific DNA binding"/>
    <property type="evidence" value="ECO:0007669"/>
    <property type="project" value="TreeGrafter"/>
</dbReference>
<dbReference type="Gene3D" id="1.25.40.20">
    <property type="entry name" value="Ankyrin repeat-containing domain"/>
    <property type="match status" value="1"/>
</dbReference>
<dbReference type="InterPro" id="IPR037059">
    <property type="entry name" value="RHD_DNA_bind_dom_sf"/>
</dbReference>
<dbReference type="PROSITE" id="PS50297">
    <property type="entry name" value="ANK_REP_REGION"/>
    <property type="match status" value="4"/>
</dbReference>
<evidence type="ECO:0000259" key="12">
    <source>
        <dbReference type="PROSITE" id="PS50254"/>
    </source>
</evidence>
<dbReference type="InterPro" id="IPR002909">
    <property type="entry name" value="IPT_dom"/>
</dbReference>
<reference evidence="13" key="1">
    <citation type="submission" date="2020-07" db="EMBL/GenBank/DDBJ databases">
        <title>A long reads based de novo assembly of the rainbow trout Arlee double haploid line genome.</title>
        <authorList>
            <person name="Gao G."/>
            <person name="Palti Y."/>
        </authorList>
    </citation>
    <scope>NUCLEOTIDE SEQUENCE [LARGE SCALE GENOMIC DNA]</scope>
</reference>
<dbReference type="SMART" id="SM00429">
    <property type="entry name" value="IPT"/>
    <property type="match status" value="1"/>
</dbReference>
<evidence type="ECO:0000256" key="6">
    <source>
        <dbReference type="ARBA" id="ARBA00023043"/>
    </source>
</evidence>
<evidence type="ECO:0000256" key="11">
    <source>
        <dbReference type="PROSITE-ProRule" id="PRU00023"/>
    </source>
</evidence>
<keyword evidence="14" id="KW-1185">Reference proteome</keyword>
<feature type="domain" description="RHD" evidence="12">
    <location>
        <begin position="27"/>
        <end position="201"/>
    </location>
</feature>
<dbReference type="Gene3D" id="1.10.533.10">
    <property type="entry name" value="Death Domain, Fas"/>
    <property type="match status" value="1"/>
</dbReference>
<dbReference type="InterPro" id="IPR011029">
    <property type="entry name" value="DEATH-like_dom_sf"/>
</dbReference>
<dbReference type="SUPFAM" id="SSF81296">
    <property type="entry name" value="E set domains"/>
    <property type="match status" value="1"/>
</dbReference>
<evidence type="ECO:0000313" key="14">
    <source>
        <dbReference type="Proteomes" id="UP000694395"/>
    </source>
</evidence>
<dbReference type="InterPro" id="IPR008967">
    <property type="entry name" value="p53-like_TF_DNA-bd_sf"/>
</dbReference>
<dbReference type="AlphaFoldDB" id="A0A8C7TWE6"/>
<evidence type="ECO:0000256" key="5">
    <source>
        <dbReference type="ARBA" id="ARBA00023015"/>
    </source>
</evidence>
<evidence type="ECO:0000256" key="9">
    <source>
        <dbReference type="ARBA" id="ARBA00023163"/>
    </source>
</evidence>
<comment type="subcellular location">
    <subcellularLocation>
        <location evidence="2">Cytoplasm</location>
    </subcellularLocation>
    <subcellularLocation>
        <location evidence="1">Nucleus</location>
    </subcellularLocation>
</comment>